<reference evidence="1" key="1">
    <citation type="submission" date="2022-03" db="EMBL/GenBank/DDBJ databases">
        <title>Draft genome sequence of Aduncisulcus paluster, a free-living microaerophilic Fornicata.</title>
        <authorList>
            <person name="Yuyama I."/>
            <person name="Kume K."/>
            <person name="Tamura T."/>
            <person name="Inagaki Y."/>
            <person name="Hashimoto T."/>
        </authorList>
    </citation>
    <scope>NUCLEOTIDE SEQUENCE</scope>
    <source>
        <strain evidence="1">NY0171</strain>
    </source>
</reference>
<organism evidence="1 2">
    <name type="scientific">Aduncisulcus paluster</name>
    <dbReference type="NCBI Taxonomy" id="2918883"/>
    <lineage>
        <taxon>Eukaryota</taxon>
        <taxon>Metamonada</taxon>
        <taxon>Carpediemonas-like organisms</taxon>
        <taxon>Aduncisulcus</taxon>
    </lineage>
</organism>
<feature type="non-terminal residue" evidence="1">
    <location>
        <position position="169"/>
    </location>
</feature>
<evidence type="ECO:0000313" key="2">
    <source>
        <dbReference type="Proteomes" id="UP001057375"/>
    </source>
</evidence>
<dbReference type="Proteomes" id="UP001057375">
    <property type="component" value="Unassembled WGS sequence"/>
</dbReference>
<comment type="caution">
    <text evidence="1">The sequence shown here is derived from an EMBL/GenBank/DDBJ whole genome shotgun (WGS) entry which is preliminary data.</text>
</comment>
<accession>A0ABQ5KMK8</accession>
<proteinExistence type="predicted"/>
<name>A0ABQ5KMK8_9EUKA</name>
<dbReference type="EMBL" id="BQXS01010435">
    <property type="protein sequence ID" value="GKT33722.1"/>
    <property type="molecule type" value="Genomic_DNA"/>
</dbReference>
<evidence type="ECO:0000313" key="1">
    <source>
        <dbReference type="EMBL" id="GKT33722.1"/>
    </source>
</evidence>
<sequence length="169" mass="18757">MDAMKALIDYIGVDFFVKKPEEIIVEGSAKEKFQKMMVDPTGEISNYDMVNLLSDIVDVKERKSIDDEKSGSVSNVDLNSNLMTFFELGYLPSAKTFKPSDKLSKNDFDVMIENVLGYVVKTQEDLDALPSDAKRITIINSGLTVENVTLNADVFVSPKAKSGITFKNV</sequence>
<protein>
    <submittedName>
        <fullName evidence="1">Uncharacterized protein</fullName>
    </submittedName>
</protein>
<gene>
    <name evidence="1" type="ORF">ADUPG1_007493</name>
</gene>
<keyword evidence="2" id="KW-1185">Reference proteome</keyword>